<dbReference type="RefSeq" id="WP_338394850.1">
    <property type="nucleotide sequence ID" value="NZ_AP025315.1"/>
</dbReference>
<dbReference type="Gene3D" id="2.40.160.20">
    <property type="match status" value="1"/>
</dbReference>
<feature type="chain" id="PRO_5043885598" description="Outer membrane protein beta-barrel domain-containing protein" evidence="2">
    <location>
        <begin position="22"/>
        <end position="202"/>
    </location>
</feature>
<accession>A0AAU9D258</accession>
<dbReference type="SUPFAM" id="SSF56925">
    <property type="entry name" value="OMPA-like"/>
    <property type="match status" value="1"/>
</dbReference>
<feature type="signal peptide" evidence="2">
    <location>
        <begin position="1"/>
        <end position="21"/>
    </location>
</feature>
<reference evidence="4 5" key="1">
    <citation type="submission" date="2021-12" db="EMBL/GenBank/DDBJ databases">
        <title>Genome sequencing of bacteria with rrn-lacking chromosome and rrn-plasmid.</title>
        <authorList>
            <person name="Anda M."/>
            <person name="Iwasaki W."/>
        </authorList>
    </citation>
    <scope>NUCLEOTIDE SEQUENCE [LARGE SCALE GENOMIC DNA]</scope>
    <source>
        <strain evidence="4 5">DSM 100852</strain>
        <plasmid evidence="4 5">pFA1</plasmid>
    </source>
</reference>
<keyword evidence="5" id="KW-1185">Reference proteome</keyword>
<dbReference type="AlphaFoldDB" id="A0AAU9D258"/>
<organism evidence="4 5">
    <name type="scientific">Fulvitalea axinellae</name>
    <dbReference type="NCBI Taxonomy" id="1182444"/>
    <lineage>
        <taxon>Bacteria</taxon>
        <taxon>Pseudomonadati</taxon>
        <taxon>Bacteroidota</taxon>
        <taxon>Cytophagia</taxon>
        <taxon>Cytophagales</taxon>
        <taxon>Persicobacteraceae</taxon>
        <taxon>Fulvitalea</taxon>
    </lineage>
</organism>
<evidence type="ECO:0000313" key="4">
    <source>
        <dbReference type="EMBL" id="BDD11737.1"/>
    </source>
</evidence>
<dbReference type="Proteomes" id="UP001348817">
    <property type="component" value="Plasmid pFA1"/>
</dbReference>
<evidence type="ECO:0000256" key="2">
    <source>
        <dbReference type="SAM" id="SignalP"/>
    </source>
</evidence>
<name>A0AAU9D258_9BACT</name>
<dbReference type="InterPro" id="IPR011250">
    <property type="entry name" value="OMP/PagP_B-barrel"/>
</dbReference>
<evidence type="ECO:0000259" key="3">
    <source>
        <dbReference type="Pfam" id="PF13505"/>
    </source>
</evidence>
<evidence type="ECO:0000313" key="5">
    <source>
        <dbReference type="Proteomes" id="UP001348817"/>
    </source>
</evidence>
<keyword evidence="4" id="KW-0614">Plasmid</keyword>
<protein>
    <recommendedName>
        <fullName evidence="3">Outer membrane protein beta-barrel domain-containing protein</fullName>
    </recommendedName>
</protein>
<sequence length="202" mass="22651">MKKILPIILLVFGLGLSESFAQTSNVIFSAEYQTGFLVGDARDLVEKYSFRGFSISGEGFVDQNLAVGGEVGWTGFYQAFDRQTYHLRPGADLTADLSNYLYIFPINATFAYYAFDGDAPIRPFAKIGAGAYYIEKENDFGYYYQEDDDWRFGLQPEVGVIASFGTGLGVVLKSKYTVIFYDKSDIDVISYFNFNVGVTFTY</sequence>
<feature type="domain" description="Outer membrane protein beta-barrel" evidence="3">
    <location>
        <begin position="8"/>
        <end position="200"/>
    </location>
</feature>
<dbReference type="EMBL" id="AP025315">
    <property type="protein sequence ID" value="BDD11737.1"/>
    <property type="molecule type" value="Genomic_DNA"/>
</dbReference>
<evidence type="ECO:0000256" key="1">
    <source>
        <dbReference type="ARBA" id="ARBA00022729"/>
    </source>
</evidence>
<keyword evidence="1 2" id="KW-0732">Signal</keyword>
<dbReference type="Pfam" id="PF13505">
    <property type="entry name" value="OMP_b-brl"/>
    <property type="match status" value="1"/>
</dbReference>
<dbReference type="InterPro" id="IPR027385">
    <property type="entry name" value="Beta-barrel_OMP"/>
</dbReference>
<proteinExistence type="predicted"/>
<geneLocation type="plasmid" evidence="4 5">
    <name>pFA1</name>
</geneLocation>
<gene>
    <name evidence="4" type="ORF">FUAX_41690</name>
</gene>
<dbReference type="KEGG" id="fax:FUAX_41690"/>